<organism evidence="2 3">
    <name type="scientific">Notoacmeibacter ruber</name>
    <dbReference type="NCBI Taxonomy" id="2670375"/>
    <lineage>
        <taxon>Bacteria</taxon>
        <taxon>Pseudomonadati</taxon>
        <taxon>Pseudomonadota</taxon>
        <taxon>Alphaproteobacteria</taxon>
        <taxon>Hyphomicrobiales</taxon>
        <taxon>Notoacmeibacteraceae</taxon>
        <taxon>Notoacmeibacter</taxon>
    </lineage>
</organism>
<accession>A0A3L7J406</accession>
<dbReference type="EMBL" id="RCWN01000002">
    <property type="protein sequence ID" value="RLQ85244.1"/>
    <property type="molecule type" value="Genomic_DNA"/>
</dbReference>
<protein>
    <submittedName>
        <fullName evidence="2">Uncharacterized protein</fullName>
    </submittedName>
</protein>
<evidence type="ECO:0000313" key="2">
    <source>
        <dbReference type="EMBL" id="RLQ85244.1"/>
    </source>
</evidence>
<feature type="compositionally biased region" description="Basic and acidic residues" evidence="1">
    <location>
        <begin position="753"/>
        <end position="774"/>
    </location>
</feature>
<evidence type="ECO:0000313" key="3">
    <source>
        <dbReference type="Proteomes" id="UP000281094"/>
    </source>
</evidence>
<comment type="caution">
    <text evidence="2">The sequence shown here is derived from an EMBL/GenBank/DDBJ whole genome shotgun (WGS) entry which is preliminary data.</text>
</comment>
<evidence type="ECO:0000256" key="1">
    <source>
        <dbReference type="SAM" id="MobiDB-lite"/>
    </source>
</evidence>
<keyword evidence="3" id="KW-1185">Reference proteome</keyword>
<reference evidence="2 3" key="1">
    <citation type="submission" date="2018-10" db="EMBL/GenBank/DDBJ databases">
        <title>Notoacmeibacter sp. M2BS9Y-3-1, whole genome shotgun sequence.</title>
        <authorList>
            <person name="Tuo L."/>
        </authorList>
    </citation>
    <scope>NUCLEOTIDE SEQUENCE [LARGE SCALE GENOMIC DNA]</scope>
    <source>
        <strain evidence="2 3">M2BS9Y-3-1</strain>
    </source>
</reference>
<feature type="compositionally biased region" description="Low complexity" evidence="1">
    <location>
        <begin position="527"/>
        <end position="544"/>
    </location>
</feature>
<sequence length="782" mass="87430">MFGKRTRNMADDDRPSAEDVYHTAPESEGEGYETAWERAHVPLSARPRVRSRFAETPPYASPEPQLVVDSFVTDPDRDAPTRPERSIEPRNVESNDAGPKPTRQMLVHDVLPIESFNDDVLISDGAPDGRPDEMIFLTRQQFAEKYGHAPTPEEMDERSLLLRDEDENYRTREEVYRSIKIGKSVPRGQRQARRDKIFAEQMAKYGVSTQRFGKAQNWSDYLDTPAGSRWQRKKFRNPLQSGQDNPDVLMRSADGAYLAIYPKLRPDFHPLSIDEIGAERGDRNVWLKGEDHTYYNLNTLSSSSASSLYDEFLKTTNPYQLPNLLLRRDRVAYVAGETYDLALKTARETGGRPNNPYEGGVLMRARNGKSLVKPSTLEWLGQETYRDEHYSRRANEALAIPDEMQTDPEERGPSLLVADPKNPRIYLDGEMFQLITGHRIASQPDTAILVQNHNQRGGTGNFATLAFVLDPENDKSLTTEQKTLIGRDVRLHEWNPGEGFSTDTSSADEQHNRTRPLPGGKRKREAFVSSPAAVAESSADDAQSPPRKRIRQRASTRLAAPLVRTALKSAYLKFGGEYFTTRKVVEKFPRHAQTRAMIRGDRSCDLLFKALDGHTVLPGGELLKQTGEAGRARIRRAGLPPCFAGQSSDAPAGPPALINSGDGRLIPYDSATVGRNLKGRSVIETFGPDRTMIRMESGGYRTYAATLHFGDPVSVEAASAIGVEPRERVRQVGREQDNSSESEGLISWSESDYGGREERVATEPAEPGRTDRSRSRQSSIGI</sequence>
<dbReference type="Proteomes" id="UP000281094">
    <property type="component" value="Unassembled WGS sequence"/>
</dbReference>
<feature type="region of interest" description="Disordered" evidence="1">
    <location>
        <begin position="493"/>
        <end position="555"/>
    </location>
</feature>
<dbReference type="AlphaFoldDB" id="A0A3L7J406"/>
<feature type="region of interest" description="Disordered" evidence="1">
    <location>
        <begin position="728"/>
        <end position="782"/>
    </location>
</feature>
<feature type="compositionally biased region" description="Basic and acidic residues" evidence="1">
    <location>
        <begin position="728"/>
        <end position="737"/>
    </location>
</feature>
<feature type="region of interest" description="Disordered" evidence="1">
    <location>
        <begin position="1"/>
        <end position="33"/>
    </location>
</feature>
<feature type="compositionally biased region" description="Basic and acidic residues" evidence="1">
    <location>
        <begin position="8"/>
        <end position="21"/>
    </location>
</feature>
<gene>
    <name evidence="2" type="ORF">D8780_14880</name>
</gene>
<name>A0A3L7J406_9HYPH</name>
<feature type="compositionally biased region" description="Basic and acidic residues" evidence="1">
    <location>
        <begin position="74"/>
        <end position="93"/>
    </location>
</feature>
<proteinExistence type="predicted"/>
<feature type="region of interest" description="Disordered" evidence="1">
    <location>
        <begin position="54"/>
        <end position="102"/>
    </location>
</feature>